<dbReference type="EMBL" id="AJWK01025513">
    <property type="status" value="NOT_ANNOTATED_CDS"/>
    <property type="molecule type" value="Genomic_DNA"/>
</dbReference>
<dbReference type="Proteomes" id="UP000092461">
    <property type="component" value="Unassembled WGS sequence"/>
</dbReference>
<dbReference type="VEuPathDB" id="VectorBase:LLOJ007645"/>
<sequence length="309" mass="35014">MYSIVKTIEKNGPAIVAIPSIWVKDGHLYWPRDNRNLRKLRRKQAVPEETWEKLNCEIKKHGITTWDEALHLEKMLCKVETENEEDVLTRHTDQKKSFIQKNFDSSIRNIAASAVSENSSTSIVSAKKSLKRKSPEDEAHDSVEHRAKQSKLSQKSQFSVNGNLQDCDTEDHNRINLVSRDSHAEYSSDSTDTSPKAQNSPVSSFSFSDKEEISVKNANDIILAIANLTKGQARIETKLDHYSVLGVGGLYLHTINYHDEEFINREALDADSVMVVSNKRISFQLTISPTGKSVLMYKTLRHQYLGQLA</sequence>
<keyword evidence="3" id="KW-1185">Reference proteome</keyword>
<evidence type="ECO:0000313" key="2">
    <source>
        <dbReference type="EnsemblMetazoa" id="LLOJ007645-PA"/>
    </source>
</evidence>
<dbReference type="EMBL" id="AJWK01025512">
    <property type="status" value="NOT_ANNOTATED_CDS"/>
    <property type="molecule type" value="Genomic_DNA"/>
</dbReference>
<evidence type="ECO:0000313" key="3">
    <source>
        <dbReference type="Proteomes" id="UP000092461"/>
    </source>
</evidence>
<feature type="compositionally biased region" description="Basic and acidic residues" evidence="1">
    <location>
        <begin position="133"/>
        <end position="147"/>
    </location>
</feature>
<feature type="compositionally biased region" description="Basic and acidic residues" evidence="1">
    <location>
        <begin position="170"/>
        <end position="186"/>
    </location>
</feature>
<dbReference type="VEuPathDB" id="VectorBase:LLONM1_006457"/>
<feature type="compositionally biased region" description="Polar residues" evidence="1">
    <location>
        <begin position="187"/>
        <end position="205"/>
    </location>
</feature>
<dbReference type="AlphaFoldDB" id="A0A1B0CRZ6"/>
<name>A0A1B0CRZ6_LUTLO</name>
<evidence type="ECO:0000256" key="1">
    <source>
        <dbReference type="SAM" id="MobiDB-lite"/>
    </source>
</evidence>
<feature type="region of interest" description="Disordered" evidence="1">
    <location>
        <begin position="121"/>
        <end position="205"/>
    </location>
</feature>
<accession>A0A1B0CRZ6</accession>
<organism evidence="2 3">
    <name type="scientific">Lutzomyia longipalpis</name>
    <name type="common">Sand fly</name>
    <dbReference type="NCBI Taxonomy" id="7200"/>
    <lineage>
        <taxon>Eukaryota</taxon>
        <taxon>Metazoa</taxon>
        <taxon>Ecdysozoa</taxon>
        <taxon>Arthropoda</taxon>
        <taxon>Hexapoda</taxon>
        <taxon>Insecta</taxon>
        <taxon>Pterygota</taxon>
        <taxon>Neoptera</taxon>
        <taxon>Endopterygota</taxon>
        <taxon>Diptera</taxon>
        <taxon>Nematocera</taxon>
        <taxon>Psychodoidea</taxon>
        <taxon>Psychodidae</taxon>
        <taxon>Lutzomyia</taxon>
        <taxon>Lutzomyia</taxon>
    </lineage>
</organism>
<protein>
    <submittedName>
        <fullName evidence="2">Uncharacterized protein</fullName>
    </submittedName>
</protein>
<dbReference type="EnsemblMetazoa" id="LLOJ007645-RA">
    <property type="protein sequence ID" value="LLOJ007645-PA"/>
    <property type="gene ID" value="LLOJ007645"/>
</dbReference>
<reference evidence="2" key="1">
    <citation type="submission" date="2020-05" db="UniProtKB">
        <authorList>
            <consortium name="EnsemblMetazoa"/>
        </authorList>
    </citation>
    <scope>IDENTIFICATION</scope>
    <source>
        <strain evidence="2">Jacobina</strain>
    </source>
</reference>
<proteinExistence type="predicted"/>